<proteinExistence type="predicted"/>
<dbReference type="OrthoDB" id="1807878at2"/>
<evidence type="ECO:0000313" key="2">
    <source>
        <dbReference type="Proteomes" id="UP000468766"/>
    </source>
</evidence>
<organism evidence="1 2">
    <name type="scientific">Heliorestis acidaminivorans</name>
    <dbReference type="NCBI Taxonomy" id="553427"/>
    <lineage>
        <taxon>Bacteria</taxon>
        <taxon>Bacillati</taxon>
        <taxon>Bacillota</taxon>
        <taxon>Clostridia</taxon>
        <taxon>Eubacteriales</taxon>
        <taxon>Heliobacteriaceae</taxon>
        <taxon>Heliorestis</taxon>
    </lineage>
</organism>
<accession>A0A6I0ES31</accession>
<sequence>MEEKKGHTAQDWFEKKHWGNLQGFQLEMSKKELKNKKKAKKKRKKLGLDNASTSSLIPYDEAHNGFKQSHAQLEEAVTLHDQGIEGDKEAVVKAQELLQQIRQEVQDPLIEAYYGSATCLLGRDAINPNVRMAKALSGLKVLDQAVKTAPGHVDIRVLRSQVCFRLPEKYFHRSTTAINDFCQLIYWYEQDRELFSQDFYEQCLIDLGDAYQNVGNKKKAQAIWQQGLTVTKDPKHSKTLKKRLNS</sequence>
<dbReference type="AlphaFoldDB" id="A0A6I0ES31"/>
<dbReference type="InterPro" id="IPR011990">
    <property type="entry name" value="TPR-like_helical_dom_sf"/>
</dbReference>
<gene>
    <name evidence="1" type="ORF">F9B85_12235</name>
</gene>
<evidence type="ECO:0008006" key="3">
    <source>
        <dbReference type="Google" id="ProtNLM"/>
    </source>
</evidence>
<reference evidence="1 2" key="1">
    <citation type="submission" date="2019-10" db="EMBL/GenBank/DDBJ databases">
        <title>Whole-genome sequence of the extremophile Heliorestis acidaminivorans DSM 24790.</title>
        <authorList>
            <person name="Kyndt J.A."/>
            <person name="Meyer T.E."/>
        </authorList>
    </citation>
    <scope>NUCLEOTIDE SEQUENCE [LARGE SCALE GENOMIC DNA]</scope>
    <source>
        <strain evidence="1 2">DSM 24790</strain>
    </source>
</reference>
<protein>
    <recommendedName>
        <fullName evidence="3">Tetratricopeptide repeat protein</fullName>
    </recommendedName>
</protein>
<comment type="caution">
    <text evidence="1">The sequence shown here is derived from an EMBL/GenBank/DDBJ whole genome shotgun (WGS) entry which is preliminary data.</text>
</comment>
<evidence type="ECO:0000313" key="1">
    <source>
        <dbReference type="EMBL" id="KAB2951565.1"/>
    </source>
</evidence>
<dbReference type="Proteomes" id="UP000468766">
    <property type="component" value="Unassembled WGS sequence"/>
</dbReference>
<name>A0A6I0ES31_9FIRM</name>
<dbReference type="Gene3D" id="1.25.40.10">
    <property type="entry name" value="Tetratricopeptide repeat domain"/>
    <property type="match status" value="1"/>
</dbReference>
<dbReference type="EMBL" id="WBXO01000011">
    <property type="protein sequence ID" value="KAB2951565.1"/>
    <property type="molecule type" value="Genomic_DNA"/>
</dbReference>
<keyword evidence="2" id="KW-1185">Reference proteome</keyword>
<dbReference type="RefSeq" id="WP_151621348.1">
    <property type="nucleotide sequence ID" value="NZ_WBXO01000011.1"/>
</dbReference>